<organism evidence="11 12">
    <name type="scientific">Modicisalibacter luteus</name>
    <dbReference type="NCBI Taxonomy" id="453962"/>
    <lineage>
        <taxon>Bacteria</taxon>
        <taxon>Pseudomonadati</taxon>
        <taxon>Pseudomonadota</taxon>
        <taxon>Gammaproteobacteria</taxon>
        <taxon>Oceanospirillales</taxon>
        <taxon>Halomonadaceae</taxon>
        <taxon>Modicisalibacter</taxon>
    </lineage>
</organism>
<evidence type="ECO:0000256" key="8">
    <source>
        <dbReference type="HAMAP-Rule" id="MF_00182"/>
    </source>
</evidence>
<evidence type="ECO:0000256" key="4">
    <source>
        <dbReference type="ARBA" id="ARBA00016014"/>
    </source>
</evidence>
<name>A0ABV7LWX8_9GAMM</name>
<evidence type="ECO:0000256" key="7">
    <source>
        <dbReference type="ARBA" id="ARBA00048558"/>
    </source>
</evidence>
<evidence type="ECO:0000256" key="3">
    <source>
        <dbReference type="ARBA" id="ARBA00012261"/>
    </source>
</evidence>
<dbReference type="InterPro" id="IPR002376">
    <property type="entry name" value="Formyl_transf_N"/>
</dbReference>
<gene>
    <name evidence="8 11" type="primary">fmt</name>
    <name evidence="11" type="ORF">ACFOEI_03375</name>
</gene>
<evidence type="ECO:0000259" key="10">
    <source>
        <dbReference type="Pfam" id="PF02911"/>
    </source>
</evidence>
<dbReference type="PANTHER" id="PTHR11138:SF5">
    <property type="entry name" value="METHIONYL-TRNA FORMYLTRANSFERASE, MITOCHONDRIAL"/>
    <property type="match status" value="1"/>
</dbReference>
<keyword evidence="6 8" id="KW-0648">Protein biosynthesis</keyword>
<reference evidence="12" key="1">
    <citation type="journal article" date="2019" name="Int. J. Syst. Evol. Microbiol.">
        <title>The Global Catalogue of Microorganisms (GCM) 10K type strain sequencing project: providing services to taxonomists for standard genome sequencing and annotation.</title>
        <authorList>
            <consortium name="The Broad Institute Genomics Platform"/>
            <consortium name="The Broad Institute Genome Sequencing Center for Infectious Disease"/>
            <person name="Wu L."/>
            <person name="Ma J."/>
        </authorList>
    </citation>
    <scope>NUCLEOTIDE SEQUENCE [LARGE SCALE GENOMIC DNA]</scope>
    <source>
        <strain evidence="12">KCTC 12847</strain>
    </source>
</reference>
<comment type="function">
    <text evidence="1 8">Attaches a formyl group to the free amino group of methionyl-tRNA(fMet). The formyl group appears to play a dual role in the initiator identity of N-formylmethionyl-tRNA by promoting its recognition by IF2 and preventing the misappropriation of this tRNA by the elongation apparatus.</text>
</comment>
<protein>
    <recommendedName>
        <fullName evidence="4 8">Methionyl-tRNA formyltransferase</fullName>
        <ecNumber evidence="3 8">2.1.2.9</ecNumber>
    </recommendedName>
</protein>
<dbReference type="InterPro" id="IPR041711">
    <property type="entry name" value="Met-tRNA-FMT_N"/>
</dbReference>
<dbReference type="CDD" id="cd08646">
    <property type="entry name" value="FMT_core_Met-tRNA-FMT_N"/>
    <property type="match status" value="1"/>
</dbReference>
<dbReference type="Pfam" id="PF00551">
    <property type="entry name" value="Formyl_trans_N"/>
    <property type="match status" value="1"/>
</dbReference>
<keyword evidence="5 8" id="KW-0808">Transferase</keyword>
<dbReference type="InterPro" id="IPR005793">
    <property type="entry name" value="Formyl_trans_C"/>
</dbReference>
<evidence type="ECO:0000256" key="6">
    <source>
        <dbReference type="ARBA" id="ARBA00022917"/>
    </source>
</evidence>
<dbReference type="EMBL" id="JBHRUH010000006">
    <property type="protein sequence ID" value="MFC3291111.1"/>
    <property type="molecule type" value="Genomic_DNA"/>
</dbReference>
<keyword evidence="12" id="KW-1185">Reference proteome</keyword>
<feature type="domain" description="Formyl transferase N-terminal" evidence="9">
    <location>
        <begin position="6"/>
        <end position="184"/>
    </location>
</feature>
<feature type="domain" description="Formyl transferase C-terminal" evidence="10">
    <location>
        <begin position="207"/>
        <end position="310"/>
    </location>
</feature>
<dbReference type="GO" id="GO:0004479">
    <property type="term" value="F:methionyl-tRNA formyltransferase activity"/>
    <property type="evidence" value="ECO:0007669"/>
    <property type="project" value="UniProtKB-EC"/>
</dbReference>
<dbReference type="PROSITE" id="PS00373">
    <property type="entry name" value="GART"/>
    <property type="match status" value="1"/>
</dbReference>
<evidence type="ECO:0000256" key="1">
    <source>
        <dbReference type="ARBA" id="ARBA00002606"/>
    </source>
</evidence>
<evidence type="ECO:0000256" key="5">
    <source>
        <dbReference type="ARBA" id="ARBA00022679"/>
    </source>
</evidence>
<dbReference type="InterPro" id="IPR001555">
    <property type="entry name" value="GART_AS"/>
</dbReference>
<evidence type="ECO:0000313" key="11">
    <source>
        <dbReference type="EMBL" id="MFC3291111.1"/>
    </source>
</evidence>
<proteinExistence type="inferred from homology"/>
<comment type="caution">
    <text evidence="11">The sequence shown here is derived from an EMBL/GenBank/DDBJ whole genome shotgun (WGS) entry which is preliminary data.</text>
</comment>
<accession>A0ABV7LWX8</accession>
<dbReference type="InterPro" id="IPR037022">
    <property type="entry name" value="Formyl_trans_C_sf"/>
</dbReference>
<evidence type="ECO:0000259" key="9">
    <source>
        <dbReference type="Pfam" id="PF00551"/>
    </source>
</evidence>
<dbReference type="CDD" id="cd08704">
    <property type="entry name" value="Met_tRNA_FMT_C"/>
    <property type="match status" value="1"/>
</dbReference>
<dbReference type="InterPro" id="IPR011034">
    <property type="entry name" value="Formyl_transferase-like_C_sf"/>
</dbReference>
<comment type="catalytic activity">
    <reaction evidence="7 8">
        <text>L-methionyl-tRNA(fMet) + (6R)-10-formyltetrahydrofolate = N-formyl-L-methionyl-tRNA(fMet) + (6S)-5,6,7,8-tetrahydrofolate + H(+)</text>
        <dbReference type="Rhea" id="RHEA:24380"/>
        <dbReference type="Rhea" id="RHEA-COMP:9952"/>
        <dbReference type="Rhea" id="RHEA-COMP:9953"/>
        <dbReference type="ChEBI" id="CHEBI:15378"/>
        <dbReference type="ChEBI" id="CHEBI:57453"/>
        <dbReference type="ChEBI" id="CHEBI:78530"/>
        <dbReference type="ChEBI" id="CHEBI:78844"/>
        <dbReference type="ChEBI" id="CHEBI:195366"/>
        <dbReference type="EC" id="2.1.2.9"/>
    </reaction>
</comment>
<dbReference type="SUPFAM" id="SSF53328">
    <property type="entry name" value="Formyltransferase"/>
    <property type="match status" value="1"/>
</dbReference>
<dbReference type="Gene3D" id="3.10.25.10">
    <property type="entry name" value="Formyl transferase, C-terminal domain"/>
    <property type="match status" value="1"/>
</dbReference>
<dbReference type="Pfam" id="PF02911">
    <property type="entry name" value="Formyl_trans_C"/>
    <property type="match status" value="1"/>
</dbReference>
<feature type="binding site" evidence="8">
    <location>
        <begin position="113"/>
        <end position="116"/>
    </location>
    <ligand>
        <name>(6S)-5,6,7,8-tetrahydrofolate</name>
        <dbReference type="ChEBI" id="CHEBI:57453"/>
    </ligand>
</feature>
<dbReference type="InterPro" id="IPR005794">
    <property type="entry name" value="Fmt"/>
</dbReference>
<evidence type="ECO:0000256" key="2">
    <source>
        <dbReference type="ARBA" id="ARBA00010699"/>
    </source>
</evidence>
<dbReference type="SUPFAM" id="SSF50486">
    <property type="entry name" value="FMT C-terminal domain-like"/>
    <property type="match status" value="1"/>
</dbReference>
<dbReference type="PANTHER" id="PTHR11138">
    <property type="entry name" value="METHIONYL-TRNA FORMYLTRANSFERASE"/>
    <property type="match status" value="1"/>
</dbReference>
<dbReference type="Gene3D" id="3.40.50.170">
    <property type="entry name" value="Formyl transferase, N-terminal domain"/>
    <property type="match status" value="1"/>
</dbReference>
<dbReference type="Proteomes" id="UP001595640">
    <property type="component" value="Unassembled WGS sequence"/>
</dbReference>
<sequence>MTRPLRVVFAGTPTFAAESLKALLASHHDIIAVYTQPDRPAGRGRKLTPSPVKALAQEHGIDVHQPVTLKDAQAQQTLAALGADIMVVVAYGLLLPQAVLDIPRLGCLNIHASLLPRWRGAAPIQRAIEAGDSETGVTIMQMDAGLDTGDMLLIRRIPIEATTTGGELHDQLAQLGGEAIAEALNALTSDELTATPQPSDGVTYASKLSKAEAELDFTRAAKELAARIRAFNPWPVTWALLDGQPLRVWLAEPEAEATEDLAQLPGTLLKPASDALRIACGSDGQDVLRVTQAQLPGGKPLAARDLLNSRAERFSPGIRLGHSHQEDTA</sequence>
<dbReference type="RefSeq" id="WP_019020012.1">
    <property type="nucleotide sequence ID" value="NZ_BMXD01000011.1"/>
</dbReference>
<dbReference type="InterPro" id="IPR044135">
    <property type="entry name" value="Met-tRNA-FMT_C"/>
</dbReference>
<dbReference type="NCBIfam" id="TIGR00460">
    <property type="entry name" value="fmt"/>
    <property type="match status" value="1"/>
</dbReference>
<dbReference type="HAMAP" id="MF_00182">
    <property type="entry name" value="Formyl_trans"/>
    <property type="match status" value="1"/>
</dbReference>
<comment type="similarity">
    <text evidence="2 8">Belongs to the Fmt family.</text>
</comment>
<dbReference type="EC" id="2.1.2.9" evidence="3 8"/>
<evidence type="ECO:0000313" key="12">
    <source>
        <dbReference type="Proteomes" id="UP001595640"/>
    </source>
</evidence>
<dbReference type="InterPro" id="IPR036477">
    <property type="entry name" value="Formyl_transf_N_sf"/>
</dbReference>